<organism evidence="2 3">
    <name type="scientific">Clostridium tepidiprofundi DSM 19306</name>
    <dbReference type="NCBI Taxonomy" id="1121338"/>
    <lineage>
        <taxon>Bacteria</taxon>
        <taxon>Bacillati</taxon>
        <taxon>Bacillota</taxon>
        <taxon>Clostridia</taxon>
        <taxon>Eubacteriales</taxon>
        <taxon>Clostridiaceae</taxon>
        <taxon>Clostridium</taxon>
    </lineage>
</organism>
<sequence>MDYSKMRDNEILKRQYKDTSKLDIHKTFHEKYSTNKQGFTEWMFEKYMFFNGCRILELGSGKGDLWDGRIEYIGKNSSLVLSDFSDGMITYMQDRYFNQKRVEIMKIDAQNIPFLEETFDIVIANSMLYHVPDLKKAISEIWRVLKKNGVFYAATFGENGFSKYINSTLREMELTTNDIGNISFTLQNGKKTLSTFFPTVKRIDYEDSFEVSNTEDLVDYIYSMASMANLDISHRPNMIAFYDKHRNAESIIKIKKEYGIFIAKKL</sequence>
<accession>A0A151B5N4</accession>
<evidence type="ECO:0000313" key="2">
    <source>
        <dbReference type="EMBL" id="KYH35110.1"/>
    </source>
</evidence>
<evidence type="ECO:0000313" key="3">
    <source>
        <dbReference type="Proteomes" id="UP000075531"/>
    </source>
</evidence>
<dbReference type="GO" id="GO:0008425">
    <property type="term" value="F:2-methoxy-6-polyprenyl-1,4-benzoquinol methyltransferase activity"/>
    <property type="evidence" value="ECO:0007669"/>
    <property type="project" value="UniProtKB-EC"/>
</dbReference>
<keyword evidence="3" id="KW-1185">Reference proteome</keyword>
<dbReference type="PATRIC" id="fig|1121338.3.peg.957"/>
<dbReference type="InterPro" id="IPR029063">
    <property type="entry name" value="SAM-dependent_MTases_sf"/>
</dbReference>
<dbReference type="GO" id="GO:0043770">
    <property type="term" value="F:demethylmenaquinone methyltransferase activity"/>
    <property type="evidence" value="ECO:0007669"/>
    <property type="project" value="UniProtKB-EC"/>
</dbReference>
<dbReference type="AlphaFoldDB" id="A0A151B5N4"/>
<keyword evidence="2" id="KW-0808">Transferase</keyword>
<dbReference type="InterPro" id="IPR013216">
    <property type="entry name" value="Methyltransf_11"/>
</dbReference>
<evidence type="ECO:0000259" key="1">
    <source>
        <dbReference type="Pfam" id="PF08241"/>
    </source>
</evidence>
<dbReference type="GO" id="GO:0032259">
    <property type="term" value="P:methylation"/>
    <property type="evidence" value="ECO:0007669"/>
    <property type="project" value="UniProtKB-KW"/>
</dbReference>
<dbReference type="EC" id="2.1.1.163" evidence="2"/>
<dbReference type="SUPFAM" id="SSF53335">
    <property type="entry name" value="S-adenosyl-L-methionine-dependent methyltransferases"/>
    <property type="match status" value="1"/>
</dbReference>
<dbReference type="EMBL" id="LTBA01000006">
    <property type="protein sequence ID" value="KYH35110.1"/>
    <property type="molecule type" value="Genomic_DNA"/>
</dbReference>
<comment type="caution">
    <text evidence="2">The sequence shown here is derived from an EMBL/GenBank/DDBJ whole genome shotgun (WGS) entry which is preliminary data.</text>
</comment>
<dbReference type="CDD" id="cd02440">
    <property type="entry name" value="AdoMet_MTases"/>
    <property type="match status" value="1"/>
</dbReference>
<dbReference type="OrthoDB" id="9777497at2"/>
<dbReference type="GO" id="GO:0008757">
    <property type="term" value="F:S-adenosylmethionine-dependent methyltransferase activity"/>
    <property type="evidence" value="ECO:0007669"/>
    <property type="project" value="InterPro"/>
</dbReference>
<feature type="domain" description="Methyltransferase type 11" evidence="1">
    <location>
        <begin position="56"/>
        <end position="152"/>
    </location>
</feature>
<dbReference type="RefSeq" id="WP_084364639.1">
    <property type="nucleotide sequence ID" value="NZ_LTBA01000006.1"/>
</dbReference>
<keyword evidence="2" id="KW-0489">Methyltransferase</keyword>
<gene>
    <name evidence="2" type="primary">ubiE_1</name>
    <name evidence="2" type="ORF">CLTEP_09300</name>
</gene>
<dbReference type="Proteomes" id="UP000075531">
    <property type="component" value="Unassembled WGS sequence"/>
</dbReference>
<proteinExistence type="predicted"/>
<protein>
    <submittedName>
        <fullName evidence="2">Ubiquinone/menaquinone biosynthesis C-methyltransferase UbiE</fullName>
        <ecNumber evidence="2">2.1.1.163</ecNumber>
        <ecNumber evidence="2">2.1.1.201</ecNumber>
    </submittedName>
</protein>
<keyword evidence="2" id="KW-0830">Ubiquinone</keyword>
<dbReference type="Pfam" id="PF08241">
    <property type="entry name" value="Methyltransf_11"/>
    <property type="match status" value="1"/>
</dbReference>
<dbReference type="Gene3D" id="3.40.50.150">
    <property type="entry name" value="Vaccinia Virus protein VP39"/>
    <property type="match status" value="1"/>
</dbReference>
<dbReference type="EC" id="2.1.1.201" evidence="2"/>
<reference evidence="2 3" key="1">
    <citation type="submission" date="2016-02" db="EMBL/GenBank/DDBJ databases">
        <title>Genome sequence of Clostridium tepidiprofundi DSM 19306.</title>
        <authorList>
            <person name="Poehlein A."/>
            <person name="Daniel R."/>
        </authorList>
    </citation>
    <scope>NUCLEOTIDE SEQUENCE [LARGE SCALE GENOMIC DNA]</scope>
    <source>
        <strain evidence="2 3">DSM 19306</strain>
    </source>
</reference>
<dbReference type="PANTHER" id="PTHR43591">
    <property type="entry name" value="METHYLTRANSFERASE"/>
    <property type="match status" value="1"/>
</dbReference>
<name>A0A151B5N4_9CLOT</name>
<dbReference type="STRING" id="1121338.CLTEP_09300"/>